<gene>
    <name evidence="1" type="ORF">MM239_01230</name>
</gene>
<dbReference type="Proteomes" id="UP001165489">
    <property type="component" value="Unassembled WGS sequence"/>
</dbReference>
<accession>A0ABS9UV10</accession>
<comment type="caution">
    <text evidence="1">The sequence shown here is derived from an EMBL/GenBank/DDBJ whole genome shotgun (WGS) entry which is preliminary data.</text>
</comment>
<proteinExistence type="predicted"/>
<keyword evidence="2" id="KW-1185">Reference proteome</keyword>
<sequence>MNIIKNIFLLCIMNYMVSCNQLDNVVVENLSGKFEGTFERVESGISLGLSEVSLEFEGNTYKGSHKEPRYPVICNGSYSIEDAKVIFANDCFFTADFDWSLILNGEYDAMLSGQELTLTRNNGNFEDTYRLKRVEK</sequence>
<protein>
    <recommendedName>
        <fullName evidence="3">DUF306 domain-containing protein</fullName>
    </recommendedName>
</protein>
<dbReference type="RefSeq" id="WP_241345937.1">
    <property type="nucleotide sequence ID" value="NZ_JAKZGP010000001.1"/>
</dbReference>
<reference evidence="1" key="1">
    <citation type="submission" date="2022-03" db="EMBL/GenBank/DDBJ databases">
        <title>De novo assembled genomes of Belliella spp. (Cyclobacteriaceae) strains.</title>
        <authorList>
            <person name="Szabo A."/>
            <person name="Korponai K."/>
            <person name="Felfoldi T."/>
        </authorList>
    </citation>
    <scope>NUCLEOTIDE SEQUENCE</scope>
    <source>
        <strain evidence="1">DSM 111904</strain>
    </source>
</reference>
<evidence type="ECO:0000313" key="2">
    <source>
        <dbReference type="Proteomes" id="UP001165489"/>
    </source>
</evidence>
<dbReference type="EMBL" id="JAKZGP010000001">
    <property type="protein sequence ID" value="MCH7408002.1"/>
    <property type="molecule type" value="Genomic_DNA"/>
</dbReference>
<organism evidence="1 2">
    <name type="scientific">Belliella filtrata</name>
    <dbReference type="NCBI Taxonomy" id="2923435"/>
    <lineage>
        <taxon>Bacteria</taxon>
        <taxon>Pseudomonadati</taxon>
        <taxon>Bacteroidota</taxon>
        <taxon>Cytophagia</taxon>
        <taxon>Cytophagales</taxon>
        <taxon>Cyclobacteriaceae</taxon>
        <taxon>Belliella</taxon>
    </lineage>
</organism>
<name>A0ABS9UV10_9BACT</name>
<evidence type="ECO:0000313" key="1">
    <source>
        <dbReference type="EMBL" id="MCH7408002.1"/>
    </source>
</evidence>
<evidence type="ECO:0008006" key="3">
    <source>
        <dbReference type="Google" id="ProtNLM"/>
    </source>
</evidence>